<gene>
    <name evidence="1" type="ORF">ACOLOM_LOCUS4036</name>
</gene>
<name>A0ACA9LGU7_9GLOM</name>
<reference evidence="1" key="1">
    <citation type="submission" date="2021-06" db="EMBL/GenBank/DDBJ databases">
        <authorList>
            <person name="Kallberg Y."/>
            <person name="Tangrot J."/>
            <person name="Rosling A."/>
        </authorList>
    </citation>
    <scope>NUCLEOTIDE SEQUENCE</scope>
    <source>
        <strain evidence="1">CL356</strain>
    </source>
</reference>
<dbReference type="Proteomes" id="UP000789525">
    <property type="component" value="Unassembled WGS sequence"/>
</dbReference>
<sequence length="589" mass="66954">MSSPEAQPIKRIRLSYAESSSLSPAKLEIDQDKGNSELIGRNAADVTGEGKRNRAVNEREVGLTEYANASISGFSAIVKQRWEETFRQVIGSVVHLTNFDVPKVTKEANDPEDQDKRALGGNGVAEPEISMESIFAEMGSLLGEETTQQIQSLLNSNGKDPLFVEIKPESDKEKRKSIHEFFKKHFGDKLNTETKEKVIRVSMHTFKTRNDRRNRKRDDDWEALGGPYCQFVLYKENRSTMEAIDYLCKTLKLHARVFNYSGTKDHRAISVQKVTANRVKAEKLAGLNSRLRGMKLGNFENVKVDSEDVITRAMSVLRDHGFINYYGMQRFGTTSILTHEIGRALLQNNWEEAVDLILKPRPGDRSDYQKARQNWAENRDAKKALELFSKKCIAEYHILSSFVKAGNNKDCAGAFNSMPRNLRLMYVHAYQSYVWNKMVSERIRIFGCDKPVVGDLVMLDGDDFMDTEDLVGDLISNENATTNSGKRKDVKVKALTEKDLPDYTIYDVVLPLPEKLEEIEKLRSDVQNSSDQAIARCTELSNYFNELEKNTEVIGQHIEELSRLWKEEGKKNQEVIKDACHKLIKGFGA</sequence>
<proteinExistence type="predicted"/>
<protein>
    <submittedName>
        <fullName evidence="1">191_t:CDS:1</fullName>
    </submittedName>
</protein>
<evidence type="ECO:0000313" key="1">
    <source>
        <dbReference type="EMBL" id="CAG8530075.1"/>
    </source>
</evidence>
<keyword evidence="2" id="KW-1185">Reference proteome</keyword>
<dbReference type="EMBL" id="CAJVPT010006351">
    <property type="protein sequence ID" value="CAG8530075.1"/>
    <property type="molecule type" value="Genomic_DNA"/>
</dbReference>
<accession>A0ACA9LGU7</accession>
<organism evidence="1 2">
    <name type="scientific">Acaulospora colombiana</name>
    <dbReference type="NCBI Taxonomy" id="27376"/>
    <lineage>
        <taxon>Eukaryota</taxon>
        <taxon>Fungi</taxon>
        <taxon>Fungi incertae sedis</taxon>
        <taxon>Mucoromycota</taxon>
        <taxon>Glomeromycotina</taxon>
        <taxon>Glomeromycetes</taxon>
        <taxon>Diversisporales</taxon>
        <taxon>Acaulosporaceae</taxon>
        <taxon>Acaulospora</taxon>
    </lineage>
</organism>
<evidence type="ECO:0000313" key="2">
    <source>
        <dbReference type="Proteomes" id="UP000789525"/>
    </source>
</evidence>
<comment type="caution">
    <text evidence="1">The sequence shown here is derived from an EMBL/GenBank/DDBJ whole genome shotgun (WGS) entry which is preliminary data.</text>
</comment>